<reference evidence="2" key="1">
    <citation type="submission" date="2022-08" db="UniProtKB">
        <authorList>
            <consortium name="EnsemblMetazoa"/>
        </authorList>
    </citation>
    <scope>IDENTIFICATION</scope>
    <source>
        <strain evidence="2">05x7-T-G4-1.051#20</strain>
    </source>
</reference>
<feature type="compositionally biased region" description="Polar residues" evidence="1">
    <location>
        <begin position="328"/>
        <end position="343"/>
    </location>
</feature>
<sequence>MQFKPALLADKEVKTYVWNKERGVSKDPSFAKFDPSVSSELQIYYNDEHQVQNRLIHYPDEPATLYLTNLKKSDEQRYTVFIGYVDYVGTPTYWIIDLQVQDVCFEKPKEVGKCAVSTCYTGENGVLKTRDSFRQPRFRPEQIQTSGLTQNPPLQKLRILRQTQKDILSSLQKKTTQTALRRPSQDFNQKQKDPIQKPDLQILPEAPPTAPILHPRRSDPRLFSFPPLSFLTPSRKTSDGQTGCFASLLPPPPEQTSDSSSHPHFRSSQIIPQILVRENLSFTQLQDPSIRTHPQPSPVSSPLSFRTLRSDFTQPPPSSDHSSLFPDDQSTQNPRHPLQTQISDHIPVQDLSFPPPCVQIGPSPPPSPKPLSPPPQTTLLPQDLFPRNPSLFLTQSSVPSFLRNDFFFPTPARPSRFPSSSYSQNTSFRLPLQTEDPSVFLPRPSSPRTLFSQTPHRFLRKLLLFPRNYLLSDILLRPLSHFLPHSDSSQKSSSLRYPASSDPLRSPPRVTSTPSPLPLSVSSQRHSSSPPQAPLFPLIFASDLFLTFLSQTPPTPDSTDSSSSDP</sequence>
<feature type="region of interest" description="Disordered" evidence="1">
    <location>
        <begin position="233"/>
        <end position="266"/>
    </location>
</feature>
<feature type="region of interest" description="Disordered" evidence="1">
    <location>
        <begin position="171"/>
        <end position="219"/>
    </location>
</feature>
<accession>A0A8W8JMQ9</accession>
<feature type="region of interest" description="Disordered" evidence="1">
    <location>
        <begin position="485"/>
        <end position="531"/>
    </location>
</feature>
<protein>
    <submittedName>
        <fullName evidence="2">Uncharacterized protein</fullName>
    </submittedName>
</protein>
<organism evidence="2 3">
    <name type="scientific">Magallana gigas</name>
    <name type="common">Pacific oyster</name>
    <name type="synonym">Crassostrea gigas</name>
    <dbReference type="NCBI Taxonomy" id="29159"/>
    <lineage>
        <taxon>Eukaryota</taxon>
        <taxon>Metazoa</taxon>
        <taxon>Spiralia</taxon>
        <taxon>Lophotrochozoa</taxon>
        <taxon>Mollusca</taxon>
        <taxon>Bivalvia</taxon>
        <taxon>Autobranchia</taxon>
        <taxon>Pteriomorphia</taxon>
        <taxon>Ostreida</taxon>
        <taxon>Ostreoidea</taxon>
        <taxon>Ostreidae</taxon>
        <taxon>Magallana</taxon>
    </lineage>
</organism>
<feature type="compositionally biased region" description="Pro residues" evidence="1">
    <location>
        <begin position="353"/>
        <end position="376"/>
    </location>
</feature>
<proteinExistence type="predicted"/>
<name>A0A8W8JMQ9_MAGGI</name>
<evidence type="ECO:0000256" key="1">
    <source>
        <dbReference type="SAM" id="MobiDB-lite"/>
    </source>
</evidence>
<feature type="compositionally biased region" description="Polar residues" evidence="1">
    <location>
        <begin position="288"/>
        <end position="304"/>
    </location>
</feature>
<dbReference type="AlphaFoldDB" id="A0A8W8JMQ9"/>
<evidence type="ECO:0000313" key="3">
    <source>
        <dbReference type="Proteomes" id="UP000005408"/>
    </source>
</evidence>
<feature type="region of interest" description="Disordered" evidence="1">
    <location>
        <begin position="288"/>
        <end position="382"/>
    </location>
</feature>
<evidence type="ECO:0000313" key="2">
    <source>
        <dbReference type="EnsemblMetazoa" id="G20254.12:cds"/>
    </source>
</evidence>
<keyword evidence="3" id="KW-1185">Reference proteome</keyword>
<dbReference type="Proteomes" id="UP000005408">
    <property type="component" value="Unassembled WGS sequence"/>
</dbReference>
<feature type="compositionally biased region" description="Low complexity" evidence="1">
    <location>
        <begin position="503"/>
        <end position="530"/>
    </location>
</feature>
<feature type="compositionally biased region" description="Low complexity" evidence="1">
    <location>
        <begin position="257"/>
        <end position="266"/>
    </location>
</feature>
<feature type="compositionally biased region" description="Polar residues" evidence="1">
    <location>
        <begin position="486"/>
        <end position="495"/>
    </location>
</feature>
<dbReference type="EnsemblMetazoa" id="G20254.12">
    <property type="protein sequence ID" value="G20254.12:cds"/>
    <property type="gene ID" value="G20254"/>
</dbReference>